<sequence length="634" mass="70398">MMYTYLSKINGPEDLKDLKDEEIEILAQEIRDFLIESVSKTGGHLASNLGVVELTLALHMMFDSPKDKIIWDVGHQSYIHKILSGRRDFFNTLRQYKGLSGFPKRNESPHDHFDTGHSSTSISAALGMAFARDLKKETHSIVAVIGDGALTGGMAFEALNHAGQSKKNILVVLNDNEMSISQNVGGLSDYLSRIRTTPIYSKVKGDMENLISHIPAIGKSVVKTAEKAKDCIKYFFVPGVLFEELGFTYIGPIDGHNFGAMCKALKQSKNISGPVLLHVLTKKGKGYKHAEAFPDEYHGVSPFKVDSGKPLSTSSSVGFSDIAGQTLVEAGEKDNRIVAITAAMPLGTGLATFAERFPDRFFDVGIAEQHAVTLAAGFASEGYKPFFPVYSTFLQRGYDQVIHDVCIQNLPVTLLLDRAGIVGNDGETHHGIFDISFLSCVPNLTFMAPRDGKELKHMINYAIKQNGPVAIRYPRGNTEVIETDDFNEIVTGRGEIVYESGKDALIIALGPMYKKALDACKRLEKRGIYSTVLNPRFIKPMDEFLILQYANKCKRIYTIEDHIKHGGFGSQVVSLLNEHNIMKEVKILAYPDVFIEHGDINTLMEYYNLSSSKLYDEIEKDLKSKKFNRIAMTR</sequence>
<comment type="catalytic activity">
    <reaction evidence="10">
        <text>D-glyceraldehyde 3-phosphate + pyruvate + H(+) = 1-deoxy-D-xylulose 5-phosphate + CO2</text>
        <dbReference type="Rhea" id="RHEA:12605"/>
        <dbReference type="ChEBI" id="CHEBI:15361"/>
        <dbReference type="ChEBI" id="CHEBI:15378"/>
        <dbReference type="ChEBI" id="CHEBI:16526"/>
        <dbReference type="ChEBI" id="CHEBI:57792"/>
        <dbReference type="ChEBI" id="CHEBI:59776"/>
        <dbReference type="EC" id="2.2.1.7"/>
    </reaction>
</comment>
<dbReference type="UniPathway" id="UPA00064">
    <property type="reaction ID" value="UER00091"/>
</dbReference>
<dbReference type="SUPFAM" id="SSF52518">
    <property type="entry name" value="Thiamin diphosphate-binding fold (THDP-binding)"/>
    <property type="match status" value="2"/>
</dbReference>
<proteinExistence type="inferred from homology"/>
<evidence type="ECO:0000256" key="4">
    <source>
        <dbReference type="ARBA" id="ARBA00022679"/>
    </source>
</evidence>
<dbReference type="SUPFAM" id="SSF52922">
    <property type="entry name" value="TK C-terminal domain-like"/>
    <property type="match status" value="1"/>
</dbReference>
<comment type="cofactor">
    <cofactor evidence="10">
        <name>Mg(2+)</name>
        <dbReference type="ChEBI" id="CHEBI:18420"/>
    </cofactor>
    <text evidence="10">Binds 1 Mg(2+) ion per subunit.</text>
</comment>
<feature type="binding site" evidence="10">
    <location>
        <position position="147"/>
    </location>
    <ligand>
        <name>Mg(2+)</name>
        <dbReference type="ChEBI" id="CHEBI:18420"/>
    </ligand>
</feature>
<keyword evidence="5 10" id="KW-0479">Metal-binding</keyword>
<keyword evidence="8 10" id="KW-0786">Thiamine pyrophosphate</keyword>
<dbReference type="GO" id="GO:0030976">
    <property type="term" value="F:thiamine pyrophosphate binding"/>
    <property type="evidence" value="ECO:0007669"/>
    <property type="project" value="UniProtKB-UniRule"/>
</dbReference>
<dbReference type="EC" id="2.2.1.7" evidence="10"/>
<dbReference type="GO" id="GO:0009228">
    <property type="term" value="P:thiamine biosynthetic process"/>
    <property type="evidence" value="ECO:0007669"/>
    <property type="project" value="UniProtKB-UniRule"/>
</dbReference>
<comment type="similarity">
    <text evidence="2 10">Belongs to the transketolase family. DXPS subfamily.</text>
</comment>
<dbReference type="InterPro" id="IPR033248">
    <property type="entry name" value="Transketolase_C"/>
</dbReference>
<dbReference type="Pfam" id="PF13292">
    <property type="entry name" value="DXP_synthase_N"/>
    <property type="match status" value="1"/>
</dbReference>
<feature type="binding site" evidence="10">
    <location>
        <position position="75"/>
    </location>
    <ligand>
        <name>thiamine diphosphate</name>
        <dbReference type="ChEBI" id="CHEBI:58937"/>
    </ligand>
</feature>
<dbReference type="Proteomes" id="UP000198636">
    <property type="component" value="Unassembled WGS sequence"/>
</dbReference>
<dbReference type="EMBL" id="FMUS01000026">
    <property type="protein sequence ID" value="SCY98785.1"/>
    <property type="molecule type" value="Genomic_DNA"/>
</dbReference>
<dbReference type="SMART" id="SM00861">
    <property type="entry name" value="Transket_pyr"/>
    <property type="match status" value="1"/>
</dbReference>
<dbReference type="GO" id="GO:0000287">
    <property type="term" value="F:magnesium ion binding"/>
    <property type="evidence" value="ECO:0007669"/>
    <property type="project" value="UniProtKB-UniRule"/>
</dbReference>
<dbReference type="GO" id="GO:0008661">
    <property type="term" value="F:1-deoxy-D-xylulose-5-phosphate synthase activity"/>
    <property type="evidence" value="ECO:0007669"/>
    <property type="project" value="UniProtKB-UniRule"/>
</dbReference>
<keyword evidence="7 10" id="KW-0784">Thiamine biosynthesis</keyword>
<dbReference type="PROSITE" id="PS00801">
    <property type="entry name" value="TRANSKETOLASE_1"/>
    <property type="match status" value="1"/>
</dbReference>
<evidence type="ECO:0000256" key="9">
    <source>
        <dbReference type="ARBA" id="ARBA00023229"/>
    </source>
</evidence>
<evidence type="ECO:0000256" key="8">
    <source>
        <dbReference type="ARBA" id="ARBA00023052"/>
    </source>
</evidence>
<dbReference type="Pfam" id="PF02779">
    <property type="entry name" value="Transket_pyr"/>
    <property type="match status" value="1"/>
</dbReference>
<evidence type="ECO:0000256" key="7">
    <source>
        <dbReference type="ARBA" id="ARBA00022977"/>
    </source>
</evidence>
<reference evidence="12 13" key="1">
    <citation type="submission" date="2016-10" db="EMBL/GenBank/DDBJ databases">
        <authorList>
            <person name="de Groot N.N."/>
        </authorList>
    </citation>
    <scope>NUCLEOTIDE SEQUENCE [LARGE SCALE GENOMIC DNA]</scope>
    <source>
        <strain evidence="12 13">DSM 18978</strain>
    </source>
</reference>
<keyword evidence="13" id="KW-1185">Reference proteome</keyword>
<evidence type="ECO:0000259" key="11">
    <source>
        <dbReference type="SMART" id="SM00861"/>
    </source>
</evidence>
<dbReference type="Gene3D" id="3.40.50.970">
    <property type="match status" value="2"/>
</dbReference>
<dbReference type="PROSITE" id="PS00802">
    <property type="entry name" value="TRANSKETOLASE_2"/>
    <property type="match status" value="1"/>
</dbReference>
<feature type="binding site" evidence="10">
    <location>
        <position position="287"/>
    </location>
    <ligand>
        <name>thiamine diphosphate</name>
        <dbReference type="ChEBI" id="CHEBI:58937"/>
    </ligand>
</feature>
<dbReference type="NCBIfam" id="TIGR00204">
    <property type="entry name" value="dxs"/>
    <property type="match status" value="1"/>
</dbReference>
<dbReference type="InterPro" id="IPR005475">
    <property type="entry name" value="Transketolase-like_Pyr-bd"/>
</dbReference>
<dbReference type="CDD" id="cd02007">
    <property type="entry name" value="TPP_DXS"/>
    <property type="match status" value="1"/>
</dbReference>
<evidence type="ECO:0000256" key="3">
    <source>
        <dbReference type="ARBA" id="ARBA00011738"/>
    </source>
</evidence>
<evidence type="ECO:0000256" key="1">
    <source>
        <dbReference type="ARBA" id="ARBA00004980"/>
    </source>
</evidence>
<keyword evidence="9 10" id="KW-0414">Isoprene biosynthesis</keyword>
<dbReference type="InterPro" id="IPR005477">
    <property type="entry name" value="Dxylulose-5-P_synthase"/>
</dbReference>
<evidence type="ECO:0000256" key="2">
    <source>
        <dbReference type="ARBA" id="ARBA00011081"/>
    </source>
</evidence>
<feature type="binding site" evidence="10">
    <location>
        <begin position="148"/>
        <end position="149"/>
    </location>
    <ligand>
        <name>thiamine diphosphate</name>
        <dbReference type="ChEBI" id="CHEBI:58937"/>
    </ligand>
</feature>
<dbReference type="InterPro" id="IPR020826">
    <property type="entry name" value="Transketolase_BS"/>
</dbReference>
<protein>
    <recommendedName>
        <fullName evidence="10">1-deoxy-D-xylulose-5-phosphate synthase</fullName>
        <ecNumber evidence="10">2.2.1.7</ecNumber>
    </recommendedName>
    <alternativeName>
        <fullName evidence="10">1-deoxyxylulose-5-phosphate synthase</fullName>
        <shortName evidence="10">DXP synthase</shortName>
        <shortName evidence="10">DXPS</shortName>
    </alternativeName>
</protein>
<feature type="binding site" evidence="10">
    <location>
        <begin position="116"/>
        <end position="118"/>
    </location>
    <ligand>
        <name>thiamine diphosphate</name>
        <dbReference type="ChEBI" id="CHEBI:58937"/>
    </ligand>
</feature>
<dbReference type="PANTHER" id="PTHR43322:SF5">
    <property type="entry name" value="1-DEOXY-D-XYLULOSE-5-PHOSPHATE SYNTHASE, CHLOROPLASTIC"/>
    <property type="match status" value="1"/>
</dbReference>
<gene>
    <name evidence="10" type="primary">dxs</name>
    <name evidence="12" type="ORF">SAMN03080606_03417</name>
</gene>
<dbReference type="NCBIfam" id="NF003933">
    <property type="entry name" value="PRK05444.2-2"/>
    <property type="match status" value="1"/>
</dbReference>
<keyword evidence="4 10" id="KW-0808">Transferase</keyword>
<dbReference type="FunFam" id="3.40.50.970:FF:000005">
    <property type="entry name" value="1-deoxy-D-xylulose-5-phosphate synthase"/>
    <property type="match status" value="1"/>
</dbReference>
<dbReference type="CDD" id="cd07033">
    <property type="entry name" value="TPP_PYR_DXS_TK_like"/>
    <property type="match status" value="1"/>
</dbReference>
<name>A0A1G5KDS4_9FIRM</name>
<feature type="binding site" evidence="10">
    <location>
        <position position="176"/>
    </location>
    <ligand>
        <name>Mg(2+)</name>
        <dbReference type="ChEBI" id="CHEBI:18420"/>
    </ligand>
</feature>
<evidence type="ECO:0000256" key="5">
    <source>
        <dbReference type="ARBA" id="ARBA00022723"/>
    </source>
</evidence>
<dbReference type="GO" id="GO:0019288">
    <property type="term" value="P:isopentenyl diphosphate biosynthetic process, methylerythritol 4-phosphate pathway"/>
    <property type="evidence" value="ECO:0007669"/>
    <property type="project" value="TreeGrafter"/>
</dbReference>
<evidence type="ECO:0000313" key="13">
    <source>
        <dbReference type="Proteomes" id="UP000198636"/>
    </source>
</evidence>
<accession>A0A1G5KDS4</accession>
<feature type="binding site" evidence="10">
    <location>
        <position position="176"/>
    </location>
    <ligand>
        <name>thiamine diphosphate</name>
        <dbReference type="ChEBI" id="CHEBI:58937"/>
    </ligand>
</feature>
<dbReference type="GO" id="GO:0016114">
    <property type="term" value="P:terpenoid biosynthetic process"/>
    <property type="evidence" value="ECO:0007669"/>
    <property type="project" value="UniProtKB-UniRule"/>
</dbReference>
<dbReference type="PANTHER" id="PTHR43322">
    <property type="entry name" value="1-D-DEOXYXYLULOSE 5-PHOSPHATE SYNTHASE-RELATED"/>
    <property type="match status" value="1"/>
</dbReference>
<dbReference type="InterPro" id="IPR029061">
    <property type="entry name" value="THDP-binding"/>
</dbReference>
<dbReference type="GO" id="GO:0005829">
    <property type="term" value="C:cytosol"/>
    <property type="evidence" value="ECO:0007669"/>
    <property type="project" value="TreeGrafter"/>
</dbReference>
<dbReference type="AlphaFoldDB" id="A0A1G5KDS4"/>
<dbReference type="Gene3D" id="3.40.50.920">
    <property type="match status" value="1"/>
</dbReference>
<evidence type="ECO:0000256" key="10">
    <source>
        <dbReference type="HAMAP-Rule" id="MF_00315"/>
    </source>
</evidence>
<dbReference type="InterPro" id="IPR049557">
    <property type="entry name" value="Transketolase_CS"/>
</dbReference>
<dbReference type="Pfam" id="PF02780">
    <property type="entry name" value="Transketolase_C"/>
    <property type="match status" value="1"/>
</dbReference>
<comment type="pathway">
    <text evidence="1 10">Metabolic intermediate biosynthesis; 1-deoxy-D-xylulose 5-phosphate biosynthesis; 1-deoxy-D-xylulose 5-phosphate from D-glyceraldehyde 3-phosphate and pyruvate: step 1/1.</text>
</comment>
<keyword evidence="6 10" id="KW-0460">Magnesium</keyword>
<comment type="cofactor">
    <cofactor evidence="10">
        <name>thiamine diphosphate</name>
        <dbReference type="ChEBI" id="CHEBI:58937"/>
    </cofactor>
    <text evidence="10">Binds 1 thiamine pyrophosphate per subunit.</text>
</comment>
<feature type="domain" description="Transketolase-like pyrimidine-binding" evidence="11">
    <location>
        <begin position="317"/>
        <end position="480"/>
    </location>
</feature>
<dbReference type="STRING" id="1120976.SAMN03080606_03417"/>
<dbReference type="HAMAP" id="MF_00315">
    <property type="entry name" value="DXP_synth"/>
    <property type="match status" value="1"/>
</dbReference>
<feature type="binding site" evidence="10">
    <location>
        <position position="368"/>
    </location>
    <ligand>
        <name>thiamine diphosphate</name>
        <dbReference type="ChEBI" id="CHEBI:58937"/>
    </ligand>
</feature>
<comment type="subunit">
    <text evidence="3 10">Homodimer.</text>
</comment>
<organism evidence="12 13">
    <name type="scientific">Alkaliphilus peptidifermentans DSM 18978</name>
    <dbReference type="NCBI Taxonomy" id="1120976"/>
    <lineage>
        <taxon>Bacteria</taxon>
        <taxon>Bacillati</taxon>
        <taxon>Bacillota</taxon>
        <taxon>Clostridia</taxon>
        <taxon>Peptostreptococcales</taxon>
        <taxon>Natronincolaceae</taxon>
        <taxon>Alkaliphilus</taxon>
    </lineage>
</organism>
<dbReference type="InterPro" id="IPR009014">
    <property type="entry name" value="Transketo_C/PFOR_II"/>
</dbReference>
<evidence type="ECO:0000313" key="12">
    <source>
        <dbReference type="EMBL" id="SCY98785.1"/>
    </source>
</evidence>
<evidence type="ECO:0000256" key="6">
    <source>
        <dbReference type="ARBA" id="ARBA00022842"/>
    </source>
</evidence>
<comment type="function">
    <text evidence="10">Catalyzes the acyloin condensation reaction between C atoms 2 and 3 of pyruvate and glyceraldehyde 3-phosphate to yield 1-deoxy-D-xylulose-5-phosphate (DXP).</text>
</comment>